<dbReference type="RefSeq" id="WP_209862042.1">
    <property type="nucleotide sequence ID" value="NZ_JAGGLD010000003.1"/>
</dbReference>
<dbReference type="PANTHER" id="PTHR34374:SF1">
    <property type="entry name" value="LARGE RIBOSOMAL RNA SUBUNIT ACCUMULATION PROTEIN YCED HOMOLOG 1, CHLOROPLASTIC"/>
    <property type="match status" value="1"/>
</dbReference>
<sequence length="170" mass="19037">MHFQFRKIAAAEGPVAIHKALDVTNVVRDRNDITHISPLTADLQLMFNSEGIVDVTGNLSVELDMTCSRCLKPLKKQIRTYFHESFKHLPKGEEVQDEENDIINVADDNVDLVPYVEQALLLNLPFAAVCKDDCKGLCSTCGADLNEQECGCDREVIDPRLAALKDFFKE</sequence>
<dbReference type="Pfam" id="PF02620">
    <property type="entry name" value="YceD"/>
    <property type="match status" value="1"/>
</dbReference>
<gene>
    <name evidence="1" type="ORF">J2Z69_002210</name>
</gene>
<dbReference type="EMBL" id="JAGGLD010000003">
    <property type="protein sequence ID" value="MBP2001167.1"/>
    <property type="molecule type" value="Genomic_DNA"/>
</dbReference>
<evidence type="ECO:0000313" key="2">
    <source>
        <dbReference type="Proteomes" id="UP001519288"/>
    </source>
</evidence>
<accession>A0ABS4JHI1</accession>
<dbReference type="InterPro" id="IPR003772">
    <property type="entry name" value="YceD"/>
</dbReference>
<dbReference type="PANTHER" id="PTHR34374">
    <property type="entry name" value="LARGE RIBOSOMAL RNA SUBUNIT ACCUMULATION PROTEIN YCED HOMOLOG 1, CHLOROPLASTIC"/>
    <property type="match status" value="1"/>
</dbReference>
<proteinExistence type="predicted"/>
<dbReference type="Proteomes" id="UP001519288">
    <property type="component" value="Unassembled WGS sequence"/>
</dbReference>
<organism evidence="1 2">
    <name type="scientific">Paenibacillus shirakamiensis</name>
    <dbReference type="NCBI Taxonomy" id="1265935"/>
    <lineage>
        <taxon>Bacteria</taxon>
        <taxon>Bacillati</taxon>
        <taxon>Bacillota</taxon>
        <taxon>Bacilli</taxon>
        <taxon>Bacillales</taxon>
        <taxon>Paenibacillaceae</taxon>
        <taxon>Paenibacillus</taxon>
    </lineage>
</organism>
<protein>
    <recommendedName>
        <fullName evidence="3">DUF177 domain-containing protein</fullName>
    </recommendedName>
</protein>
<name>A0ABS4JHI1_9BACL</name>
<evidence type="ECO:0008006" key="3">
    <source>
        <dbReference type="Google" id="ProtNLM"/>
    </source>
</evidence>
<reference evidence="1 2" key="1">
    <citation type="submission" date="2021-03" db="EMBL/GenBank/DDBJ databases">
        <title>Genomic Encyclopedia of Type Strains, Phase IV (KMG-IV): sequencing the most valuable type-strain genomes for metagenomic binning, comparative biology and taxonomic classification.</title>
        <authorList>
            <person name="Goeker M."/>
        </authorList>
    </citation>
    <scope>NUCLEOTIDE SEQUENCE [LARGE SCALE GENOMIC DNA]</scope>
    <source>
        <strain evidence="1 2">DSM 26806</strain>
    </source>
</reference>
<comment type="caution">
    <text evidence="1">The sequence shown here is derived from an EMBL/GenBank/DDBJ whole genome shotgun (WGS) entry which is preliminary data.</text>
</comment>
<keyword evidence="2" id="KW-1185">Reference proteome</keyword>
<evidence type="ECO:0000313" key="1">
    <source>
        <dbReference type="EMBL" id="MBP2001167.1"/>
    </source>
</evidence>